<keyword evidence="10" id="KW-1185">Reference proteome</keyword>
<comment type="catalytic activity">
    <reaction evidence="1">
        <text>[protein]-peptidylproline (omega=180) = [protein]-peptidylproline (omega=0)</text>
        <dbReference type="Rhea" id="RHEA:16237"/>
        <dbReference type="Rhea" id="RHEA-COMP:10747"/>
        <dbReference type="Rhea" id="RHEA-COMP:10748"/>
        <dbReference type="ChEBI" id="CHEBI:83833"/>
        <dbReference type="ChEBI" id="CHEBI:83834"/>
        <dbReference type="EC" id="5.2.1.8"/>
    </reaction>
</comment>
<dbReference type="InterPro" id="IPR046357">
    <property type="entry name" value="PPIase_dom_sf"/>
</dbReference>
<dbReference type="InterPro" id="IPR050245">
    <property type="entry name" value="PrsA_foldase"/>
</dbReference>
<dbReference type="PROSITE" id="PS51257">
    <property type="entry name" value="PROKAR_LIPOPROTEIN"/>
    <property type="match status" value="1"/>
</dbReference>
<dbReference type="InterPro" id="IPR027304">
    <property type="entry name" value="Trigger_fact/SurA_dom_sf"/>
</dbReference>
<dbReference type="STRING" id="522772.Dacet_0257"/>
<evidence type="ECO:0000256" key="5">
    <source>
        <dbReference type="ARBA" id="ARBA00023235"/>
    </source>
</evidence>
<keyword evidence="4 6" id="KW-0697">Rotamase</keyword>
<dbReference type="PANTHER" id="PTHR47245:SF1">
    <property type="entry name" value="FOLDASE PROTEIN PRSA"/>
    <property type="match status" value="1"/>
</dbReference>
<accession>D4H2J8</accession>
<dbReference type="KEGG" id="dap:Dacet_0257"/>
<keyword evidence="3 7" id="KW-0732">Signal</keyword>
<dbReference type="InParanoid" id="D4H2J8"/>
<dbReference type="PROSITE" id="PS50198">
    <property type="entry name" value="PPIC_PPIASE_2"/>
    <property type="match status" value="1"/>
</dbReference>
<organism evidence="9 10">
    <name type="scientific">Denitrovibrio acetiphilus (strain DSM 12809 / NBRC 114555 / N2460)</name>
    <dbReference type="NCBI Taxonomy" id="522772"/>
    <lineage>
        <taxon>Bacteria</taxon>
        <taxon>Pseudomonadati</taxon>
        <taxon>Deferribacterota</taxon>
        <taxon>Deferribacteres</taxon>
        <taxon>Deferribacterales</taxon>
        <taxon>Geovibrionaceae</taxon>
        <taxon>Denitrovibrio</taxon>
    </lineage>
</organism>
<evidence type="ECO:0000256" key="2">
    <source>
        <dbReference type="ARBA" id="ARBA00013194"/>
    </source>
</evidence>
<evidence type="ECO:0000313" key="10">
    <source>
        <dbReference type="Proteomes" id="UP000002012"/>
    </source>
</evidence>
<dbReference type="SUPFAM" id="SSF54534">
    <property type="entry name" value="FKBP-like"/>
    <property type="match status" value="1"/>
</dbReference>
<dbReference type="HOGENOM" id="CLU_034646_5_3_0"/>
<protein>
    <recommendedName>
        <fullName evidence="2">peptidylprolyl isomerase</fullName>
        <ecNumber evidence="2">5.2.1.8</ecNumber>
    </recommendedName>
</protein>
<dbReference type="Gene3D" id="1.10.4030.10">
    <property type="entry name" value="Porin chaperone SurA, peptide-binding domain"/>
    <property type="match status" value="1"/>
</dbReference>
<feature type="chain" id="PRO_5007913174" description="peptidylprolyl isomerase" evidence="7">
    <location>
        <begin position="26"/>
        <end position="318"/>
    </location>
</feature>
<dbReference type="EC" id="5.2.1.8" evidence="2"/>
<feature type="domain" description="PpiC" evidence="8">
    <location>
        <begin position="177"/>
        <end position="265"/>
    </location>
</feature>
<evidence type="ECO:0000256" key="4">
    <source>
        <dbReference type="ARBA" id="ARBA00023110"/>
    </source>
</evidence>
<reference evidence="9 10" key="1">
    <citation type="journal article" date="2010" name="Stand. Genomic Sci.">
        <title>Complete genome sequence of Denitrovibrio acetiphilus type strain (N2460).</title>
        <authorList>
            <person name="Kiss H."/>
            <person name="Lang E."/>
            <person name="Lapidus A."/>
            <person name="Copeland A."/>
            <person name="Nolan M."/>
            <person name="Glavina Del Rio T."/>
            <person name="Chen F."/>
            <person name="Lucas S."/>
            <person name="Tice H."/>
            <person name="Cheng J.F."/>
            <person name="Han C."/>
            <person name="Goodwin L."/>
            <person name="Pitluck S."/>
            <person name="Liolios K."/>
            <person name="Pati A."/>
            <person name="Ivanova N."/>
            <person name="Mavromatis K."/>
            <person name="Chen A."/>
            <person name="Palaniappan K."/>
            <person name="Land M."/>
            <person name="Hauser L."/>
            <person name="Chang Y.J."/>
            <person name="Jeffries C.D."/>
            <person name="Detter J.C."/>
            <person name="Brettin T."/>
            <person name="Spring S."/>
            <person name="Rohde M."/>
            <person name="Goker M."/>
            <person name="Woyke T."/>
            <person name="Bristow J."/>
            <person name="Eisen J.A."/>
            <person name="Markowitz V."/>
            <person name="Hugenholtz P."/>
            <person name="Kyrpides N.C."/>
            <person name="Klenk H.P."/>
        </authorList>
    </citation>
    <scope>NUCLEOTIDE SEQUENCE [LARGE SCALE GENOMIC DNA]</scope>
    <source>
        <strain evidence="10">DSM 12809 / NBRC 114555 / N2460</strain>
    </source>
</reference>
<dbReference type="Proteomes" id="UP000002012">
    <property type="component" value="Chromosome"/>
</dbReference>
<evidence type="ECO:0000256" key="6">
    <source>
        <dbReference type="PROSITE-ProRule" id="PRU00278"/>
    </source>
</evidence>
<evidence type="ECO:0000313" key="9">
    <source>
        <dbReference type="EMBL" id="ADD67059.1"/>
    </source>
</evidence>
<name>D4H2J8_DENA2</name>
<dbReference type="eggNOG" id="COG0760">
    <property type="taxonomic scope" value="Bacteria"/>
</dbReference>
<sequence precursor="true">MKKTKILIITIVLCLSLVSCFPGKAGKKNGLTEEEIANTFVTINGERITKDEYEAFISYSNSVMDTETRTNPAVVEALHKDFIEHRLLLQKAVAEGVVVDEGKFKDIVESFQTIKGQKMLSEFEKQLNMNFDSLKELLKQRIIIGKFLEKIADSDIDISEEELKAFYEEKKNELNADVSAHIQHIVTYEEKAAQNALGLIKQGIPFSEVAEKFSVAPEKEAGGDLGFINVNEYPDIFKEALALKTGQVSGIMKSDYGYHIFKLLEVQKKSGISFDTLKKKLYAELYGIKQENKVREYIDDLYQKSEIIYPDTVAGSGS</sequence>
<dbReference type="InterPro" id="IPR000297">
    <property type="entry name" value="PPIase_PpiC"/>
</dbReference>
<dbReference type="AlphaFoldDB" id="D4H2J8"/>
<dbReference type="Pfam" id="PF00639">
    <property type="entry name" value="Rotamase"/>
    <property type="match status" value="1"/>
</dbReference>
<dbReference type="GO" id="GO:0003755">
    <property type="term" value="F:peptidyl-prolyl cis-trans isomerase activity"/>
    <property type="evidence" value="ECO:0007669"/>
    <property type="project" value="UniProtKB-KW"/>
</dbReference>
<gene>
    <name evidence="9" type="ordered locus">Dacet_0257</name>
</gene>
<keyword evidence="5 6" id="KW-0413">Isomerase</keyword>
<dbReference type="OrthoDB" id="250991at2"/>
<dbReference type="EMBL" id="CP001968">
    <property type="protein sequence ID" value="ADD67059.1"/>
    <property type="molecule type" value="Genomic_DNA"/>
</dbReference>
<evidence type="ECO:0000256" key="3">
    <source>
        <dbReference type="ARBA" id="ARBA00022729"/>
    </source>
</evidence>
<evidence type="ECO:0000256" key="1">
    <source>
        <dbReference type="ARBA" id="ARBA00000971"/>
    </source>
</evidence>
<dbReference type="PANTHER" id="PTHR47245">
    <property type="entry name" value="PEPTIDYLPROLYL ISOMERASE"/>
    <property type="match status" value="1"/>
</dbReference>
<dbReference type="Gene3D" id="3.10.50.40">
    <property type="match status" value="1"/>
</dbReference>
<evidence type="ECO:0000256" key="7">
    <source>
        <dbReference type="SAM" id="SignalP"/>
    </source>
</evidence>
<proteinExistence type="predicted"/>
<dbReference type="RefSeq" id="WP_013009604.1">
    <property type="nucleotide sequence ID" value="NC_013943.1"/>
</dbReference>
<dbReference type="PaxDb" id="522772-Dacet_0257"/>
<feature type="signal peptide" evidence="7">
    <location>
        <begin position="1"/>
        <end position="25"/>
    </location>
</feature>
<dbReference type="SUPFAM" id="SSF109998">
    <property type="entry name" value="Triger factor/SurA peptide-binding domain-like"/>
    <property type="match status" value="1"/>
</dbReference>
<evidence type="ECO:0000259" key="8">
    <source>
        <dbReference type="PROSITE" id="PS50198"/>
    </source>
</evidence>